<reference evidence="1 2" key="1">
    <citation type="submission" date="2020-08" db="EMBL/GenBank/DDBJ databases">
        <title>Genomic Encyclopedia of Type Strains, Phase IV (KMG-IV): sequencing the most valuable type-strain genomes for metagenomic binning, comparative biology and taxonomic classification.</title>
        <authorList>
            <person name="Goeker M."/>
        </authorList>
    </citation>
    <scope>NUCLEOTIDE SEQUENCE [LARGE SCALE GENOMIC DNA]</scope>
    <source>
        <strain evidence="1 2">DSM 26385</strain>
    </source>
</reference>
<evidence type="ECO:0000313" key="2">
    <source>
        <dbReference type="Proteomes" id="UP000584824"/>
    </source>
</evidence>
<dbReference type="AlphaFoldDB" id="A0A7W6JZJ4"/>
<gene>
    <name evidence="1" type="ORF">GGQ66_000951</name>
</gene>
<evidence type="ECO:0000313" key="1">
    <source>
        <dbReference type="EMBL" id="MBB4102416.1"/>
    </source>
</evidence>
<keyword evidence="2" id="KW-1185">Reference proteome</keyword>
<dbReference type="RefSeq" id="WP_183789963.1">
    <property type="nucleotide sequence ID" value="NZ_JACIDU010000003.1"/>
</dbReference>
<dbReference type="EMBL" id="JACIDU010000003">
    <property type="protein sequence ID" value="MBB4102416.1"/>
    <property type="molecule type" value="Genomic_DNA"/>
</dbReference>
<organism evidence="1 2">
    <name type="scientific">Allorhizobium borbori</name>
    <dbReference type="NCBI Taxonomy" id="485907"/>
    <lineage>
        <taxon>Bacteria</taxon>
        <taxon>Pseudomonadati</taxon>
        <taxon>Pseudomonadota</taxon>
        <taxon>Alphaproteobacteria</taxon>
        <taxon>Hyphomicrobiales</taxon>
        <taxon>Rhizobiaceae</taxon>
        <taxon>Rhizobium/Agrobacterium group</taxon>
        <taxon>Allorhizobium</taxon>
    </lineage>
</organism>
<accession>A0A7W6JZJ4</accession>
<name>A0A7W6JZJ4_9HYPH</name>
<dbReference type="Proteomes" id="UP000584824">
    <property type="component" value="Unassembled WGS sequence"/>
</dbReference>
<proteinExistence type="predicted"/>
<protein>
    <submittedName>
        <fullName evidence="1">Uncharacterized protein</fullName>
    </submittedName>
</protein>
<sequence>MSDAIAAHAAFSGLLKNCVLFSSDYIKVVAEGLGKSAQTVRQYKAAPGSKSHRVPTAEVIEELREFVMHNHRRYNTHVPHGAVAYRVEGAPSKLQFGNYFVALDYADRFGGVVKADGGEIPTLDDSARQRHEWREIAFGGLVPVDVLASIAGLDVYTVGWVGREHPEHGIQPTWQMVCAARSAEALEDMRRHAA</sequence>
<comment type="caution">
    <text evidence="1">The sequence shown here is derived from an EMBL/GenBank/DDBJ whole genome shotgun (WGS) entry which is preliminary data.</text>
</comment>